<proteinExistence type="predicted"/>
<sequence>MHLQTDSFNFALANSTLMEQMTRFEHHEASTETLTGGSRRKLSDFGKPLFRIGAIGLWSNIGTHILSSTTSTIGSEAITLTQATLQLHLELVDYKVYVSLTTSDVDQRIRILTPKLNHLLAESRRSGVLWVVVWVVVEAALIRVASGSSIVPKSNIGRTSPLQIGLEGRREAISIHRSRKPPVTRWLIDKATYNPGFDYGLDERKLSDVGDFCVTVICEPWWIDLESLWLINNILYESSYDAKLNHVCLAQMLIGGGPMVVTIDIRDPSGSIFKETSTTAKRFVYVAVLRQTVYFWERNFAAEHGDEDGDGGDEGGGSVDWWNSKAEKEQLLT</sequence>
<gene>
    <name evidence="2" type="ORF">GALMADRAFT_213387</name>
</gene>
<reference evidence="3" key="1">
    <citation type="journal article" date="2014" name="Proc. Natl. Acad. Sci. U.S.A.">
        <title>Extensive sampling of basidiomycete genomes demonstrates inadequacy of the white-rot/brown-rot paradigm for wood decay fungi.</title>
        <authorList>
            <person name="Riley R."/>
            <person name="Salamov A.A."/>
            <person name="Brown D.W."/>
            <person name="Nagy L.G."/>
            <person name="Floudas D."/>
            <person name="Held B.W."/>
            <person name="Levasseur A."/>
            <person name="Lombard V."/>
            <person name="Morin E."/>
            <person name="Otillar R."/>
            <person name="Lindquist E.A."/>
            <person name="Sun H."/>
            <person name="LaButti K.M."/>
            <person name="Schmutz J."/>
            <person name="Jabbour D."/>
            <person name="Luo H."/>
            <person name="Baker S.E."/>
            <person name="Pisabarro A.G."/>
            <person name="Walton J.D."/>
            <person name="Blanchette R.A."/>
            <person name="Henrissat B."/>
            <person name="Martin F."/>
            <person name="Cullen D."/>
            <person name="Hibbett D.S."/>
            <person name="Grigoriev I.V."/>
        </authorList>
    </citation>
    <scope>NUCLEOTIDE SEQUENCE [LARGE SCALE GENOMIC DNA]</scope>
    <source>
        <strain evidence="3">CBS 339.88</strain>
    </source>
</reference>
<protein>
    <submittedName>
        <fullName evidence="2">Uncharacterized protein</fullName>
    </submittedName>
</protein>
<dbReference type="EMBL" id="KL142389">
    <property type="protein sequence ID" value="KDR72400.1"/>
    <property type="molecule type" value="Genomic_DNA"/>
</dbReference>
<keyword evidence="3" id="KW-1185">Reference proteome</keyword>
<accession>A0A067SNA5</accession>
<organism evidence="2 3">
    <name type="scientific">Galerina marginata (strain CBS 339.88)</name>
    <dbReference type="NCBI Taxonomy" id="685588"/>
    <lineage>
        <taxon>Eukaryota</taxon>
        <taxon>Fungi</taxon>
        <taxon>Dikarya</taxon>
        <taxon>Basidiomycota</taxon>
        <taxon>Agaricomycotina</taxon>
        <taxon>Agaricomycetes</taxon>
        <taxon>Agaricomycetidae</taxon>
        <taxon>Agaricales</taxon>
        <taxon>Agaricineae</taxon>
        <taxon>Strophariaceae</taxon>
        <taxon>Galerina</taxon>
    </lineage>
</organism>
<dbReference type="HOGENOM" id="CLU_834312_0_0_1"/>
<evidence type="ECO:0000313" key="3">
    <source>
        <dbReference type="Proteomes" id="UP000027222"/>
    </source>
</evidence>
<dbReference type="AlphaFoldDB" id="A0A067SNA5"/>
<evidence type="ECO:0000256" key="1">
    <source>
        <dbReference type="SAM" id="MobiDB-lite"/>
    </source>
</evidence>
<dbReference type="Proteomes" id="UP000027222">
    <property type="component" value="Unassembled WGS sequence"/>
</dbReference>
<feature type="region of interest" description="Disordered" evidence="1">
    <location>
        <begin position="305"/>
        <end position="333"/>
    </location>
</feature>
<name>A0A067SNA5_GALM3</name>
<evidence type="ECO:0000313" key="2">
    <source>
        <dbReference type="EMBL" id="KDR72400.1"/>
    </source>
</evidence>